<organism evidence="1 2">
    <name type="scientific">Rubripirellula reticaptiva</name>
    <dbReference type="NCBI Taxonomy" id="2528013"/>
    <lineage>
        <taxon>Bacteria</taxon>
        <taxon>Pseudomonadati</taxon>
        <taxon>Planctomycetota</taxon>
        <taxon>Planctomycetia</taxon>
        <taxon>Pirellulales</taxon>
        <taxon>Pirellulaceae</taxon>
        <taxon>Rubripirellula</taxon>
    </lineage>
</organism>
<accession>A0A5C6ENA8</accession>
<dbReference type="RefSeq" id="WP_146534630.1">
    <property type="nucleotide sequence ID" value="NZ_SJPX01000003.1"/>
</dbReference>
<proteinExistence type="predicted"/>
<dbReference type="OrthoDB" id="286221at2"/>
<dbReference type="Proteomes" id="UP000317977">
    <property type="component" value="Unassembled WGS sequence"/>
</dbReference>
<keyword evidence="2" id="KW-1185">Reference proteome</keyword>
<protein>
    <submittedName>
        <fullName evidence="1">Uncharacterized protein</fullName>
    </submittedName>
</protein>
<reference evidence="1 2" key="1">
    <citation type="submission" date="2019-02" db="EMBL/GenBank/DDBJ databases">
        <title>Deep-cultivation of Planctomycetes and their phenomic and genomic characterization uncovers novel biology.</title>
        <authorList>
            <person name="Wiegand S."/>
            <person name="Jogler M."/>
            <person name="Boedeker C."/>
            <person name="Pinto D."/>
            <person name="Vollmers J."/>
            <person name="Rivas-Marin E."/>
            <person name="Kohn T."/>
            <person name="Peeters S.H."/>
            <person name="Heuer A."/>
            <person name="Rast P."/>
            <person name="Oberbeckmann S."/>
            <person name="Bunk B."/>
            <person name="Jeske O."/>
            <person name="Meyerdierks A."/>
            <person name="Storesund J.E."/>
            <person name="Kallscheuer N."/>
            <person name="Luecker S."/>
            <person name="Lage O.M."/>
            <person name="Pohl T."/>
            <person name="Merkel B.J."/>
            <person name="Hornburger P."/>
            <person name="Mueller R.-W."/>
            <person name="Bruemmer F."/>
            <person name="Labrenz M."/>
            <person name="Spormann A.M."/>
            <person name="Op Den Camp H."/>
            <person name="Overmann J."/>
            <person name="Amann R."/>
            <person name="Jetten M.S.M."/>
            <person name="Mascher T."/>
            <person name="Medema M.H."/>
            <person name="Devos D.P."/>
            <person name="Kaster A.-K."/>
            <person name="Ovreas L."/>
            <person name="Rohde M."/>
            <person name="Galperin M.Y."/>
            <person name="Jogler C."/>
        </authorList>
    </citation>
    <scope>NUCLEOTIDE SEQUENCE [LARGE SCALE GENOMIC DNA]</scope>
    <source>
        <strain evidence="1 2">Poly59</strain>
    </source>
</reference>
<evidence type="ECO:0000313" key="2">
    <source>
        <dbReference type="Proteomes" id="UP000317977"/>
    </source>
</evidence>
<sequence length="59" mass="6466">MSPTPTSQVADQEPGQLLRELEQRQDDVLEQLDALDAKLKAVLTGLGVTMEDDLDESLV</sequence>
<comment type="caution">
    <text evidence="1">The sequence shown here is derived from an EMBL/GenBank/DDBJ whole genome shotgun (WGS) entry which is preliminary data.</text>
</comment>
<evidence type="ECO:0000313" key="1">
    <source>
        <dbReference type="EMBL" id="TWU51223.1"/>
    </source>
</evidence>
<name>A0A5C6ENA8_9BACT</name>
<dbReference type="EMBL" id="SJPX01000003">
    <property type="protein sequence ID" value="TWU51223.1"/>
    <property type="molecule type" value="Genomic_DNA"/>
</dbReference>
<dbReference type="AlphaFoldDB" id="A0A5C6ENA8"/>
<gene>
    <name evidence="1" type="ORF">Poly59_28140</name>
</gene>